<dbReference type="AlphaFoldDB" id="A0A5E6MGS0"/>
<proteinExistence type="inferred from homology"/>
<feature type="region of interest" description="Disordered" evidence="8">
    <location>
        <begin position="369"/>
        <end position="412"/>
    </location>
</feature>
<dbReference type="InterPro" id="IPR020622">
    <property type="entry name" value="Ala_racemase_pyridoxalP-BS"/>
</dbReference>
<evidence type="ECO:0000256" key="4">
    <source>
        <dbReference type="ARBA" id="ARBA00023235"/>
    </source>
</evidence>
<protein>
    <recommendedName>
        <fullName evidence="5">Alanine racemase</fullName>
        <ecNumber evidence="5">5.1.1.1</ecNumber>
    </recommendedName>
</protein>
<evidence type="ECO:0000256" key="2">
    <source>
        <dbReference type="ARBA" id="ARBA00001933"/>
    </source>
</evidence>
<reference evidence="10 11" key="1">
    <citation type="submission" date="2019-09" db="EMBL/GenBank/DDBJ databases">
        <authorList>
            <person name="Cremers G."/>
        </authorList>
    </citation>
    <scope>NUCLEOTIDE SEQUENCE [LARGE SCALE GENOMIC DNA]</scope>
    <source>
        <strain evidence="10">4A</strain>
    </source>
</reference>
<dbReference type="SUPFAM" id="SSF51419">
    <property type="entry name" value="PLP-binding barrel"/>
    <property type="match status" value="1"/>
</dbReference>
<feature type="active site" description="Proton acceptor; specific for L-alanine" evidence="5">
    <location>
        <position position="259"/>
    </location>
</feature>
<evidence type="ECO:0000256" key="8">
    <source>
        <dbReference type="SAM" id="MobiDB-lite"/>
    </source>
</evidence>
<dbReference type="GO" id="GO:0008784">
    <property type="term" value="F:alanine racemase activity"/>
    <property type="evidence" value="ECO:0007669"/>
    <property type="project" value="UniProtKB-UniRule"/>
</dbReference>
<dbReference type="HAMAP" id="MF_01201">
    <property type="entry name" value="Ala_racemase"/>
    <property type="match status" value="1"/>
</dbReference>
<dbReference type="PANTHER" id="PTHR30511:SF0">
    <property type="entry name" value="ALANINE RACEMASE, CATABOLIC-RELATED"/>
    <property type="match status" value="1"/>
</dbReference>
<feature type="active site" description="Proton acceptor; specific for D-alanine" evidence="5">
    <location>
        <position position="39"/>
    </location>
</feature>
<dbReference type="FunFam" id="3.20.20.10:FF:000002">
    <property type="entry name" value="Alanine racemase"/>
    <property type="match status" value="1"/>
</dbReference>
<dbReference type="InterPro" id="IPR011079">
    <property type="entry name" value="Ala_racemase_C"/>
</dbReference>
<evidence type="ECO:0000313" key="11">
    <source>
        <dbReference type="Proteomes" id="UP000334923"/>
    </source>
</evidence>
<dbReference type="InterPro" id="IPR001608">
    <property type="entry name" value="Ala_racemase_N"/>
</dbReference>
<comment type="function">
    <text evidence="5">Catalyzes the interconversion of L-alanine and D-alanine. May also act on other amino acids.</text>
</comment>
<feature type="binding site" evidence="5 7">
    <location>
        <position position="307"/>
    </location>
    <ligand>
        <name>substrate</name>
    </ligand>
</feature>
<sequence>MKDRPLRCWAEIDGSALRHNLSVVRSRIPQETKLVAVVKANAYGHGLVPVARELVKGGADVLGVSNVEEAAELRAAGLGTTPILLLSACLPGEFPMAIECRAWPTISTYEEAKRLNAAAQKSGQRAIAHFKIDTGMGRLGLWGAEAVKELKRAERLPAVDIEAVCTHFSSADEDPERTEAQWAELMRWRPHFAEKALHVANSATLWRKTVYACSFVRVGLALYGLPPMPFLRRLLRPVMSWKTRVTLLRHLCAGRTVSYGATYLLRKAQRLATLAVGYGDGYFRALSNRAQVLVRGNRCRIRGRVTMDQTVVDVTSTTGCKVGDEVVLLGAQGDQVIHAEELARIAGTIGYEIVTAVGSRVPRIYREFHSLPQGGGAPVKSKTRRTGSRQSRSSSSEEGLRESSRNIRSPHP</sequence>
<feature type="compositionally biased region" description="Low complexity" evidence="8">
    <location>
        <begin position="388"/>
        <end position="397"/>
    </location>
</feature>
<dbReference type="Gene3D" id="3.20.20.10">
    <property type="entry name" value="Alanine racemase"/>
    <property type="match status" value="1"/>
</dbReference>
<organism evidence="10 11">
    <name type="scientific">Methylacidimicrobium tartarophylax</name>
    <dbReference type="NCBI Taxonomy" id="1041768"/>
    <lineage>
        <taxon>Bacteria</taxon>
        <taxon>Pseudomonadati</taxon>
        <taxon>Verrucomicrobiota</taxon>
        <taxon>Methylacidimicrobium</taxon>
    </lineage>
</organism>
<dbReference type="Proteomes" id="UP000334923">
    <property type="component" value="Unassembled WGS sequence"/>
</dbReference>
<dbReference type="GO" id="GO:0030170">
    <property type="term" value="F:pyridoxal phosphate binding"/>
    <property type="evidence" value="ECO:0007669"/>
    <property type="project" value="UniProtKB-UniRule"/>
</dbReference>
<evidence type="ECO:0000256" key="7">
    <source>
        <dbReference type="PIRSR" id="PIRSR600821-52"/>
    </source>
</evidence>
<dbReference type="GO" id="GO:0030632">
    <property type="term" value="P:D-alanine biosynthetic process"/>
    <property type="evidence" value="ECO:0007669"/>
    <property type="project" value="UniProtKB-UniRule"/>
</dbReference>
<dbReference type="NCBIfam" id="TIGR00492">
    <property type="entry name" value="alr"/>
    <property type="match status" value="1"/>
</dbReference>
<evidence type="ECO:0000313" key="10">
    <source>
        <dbReference type="EMBL" id="VVM07074.1"/>
    </source>
</evidence>
<dbReference type="PROSITE" id="PS00395">
    <property type="entry name" value="ALANINE_RACEMASE"/>
    <property type="match status" value="1"/>
</dbReference>
<keyword evidence="4 5" id="KW-0413">Isomerase</keyword>
<dbReference type="InterPro" id="IPR029066">
    <property type="entry name" value="PLP-binding_barrel"/>
</dbReference>
<dbReference type="OrthoDB" id="9813814at2"/>
<dbReference type="Gene3D" id="2.40.37.10">
    <property type="entry name" value="Lyase, Ornithine Decarboxylase, Chain A, domain 1"/>
    <property type="match status" value="1"/>
</dbReference>
<dbReference type="Pfam" id="PF01168">
    <property type="entry name" value="Ala_racemase_N"/>
    <property type="match status" value="1"/>
</dbReference>
<feature type="modified residue" description="N6-(pyridoxal phosphate)lysine" evidence="5 6">
    <location>
        <position position="39"/>
    </location>
</feature>
<comment type="catalytic activity">
    <reaction evidence="1 5">
        <text>L-alanine = D-alanine</text>
        <dbReference type="Rhea" id="RHEA:20249"/>
        <dbReference type="ChEBI" id="CHEBI:57416"/>
        <dbReference type="ChEBI" id="CHEBI:57972"/>
        <dbReference type="EC" id="5.1.1.1"/>
    </reaction>
</comment>
<dbReference type="PRINTS" id="PR00992">
    <property type="entry name" value="ALARACEMASE"/>
</dbReference>
<dbReference type="SUPFAM" id="SSF50621">
    <property type="entry name" value="Alanine racemase C-terminal domain-like"/>
    <property type="match status" value="1"/>
</dbReference>
<dbReference type="RefSeq" id="WP_142660379.1">
    <property type="nucleotide sequence ID" value="NZ_CABFVA020000080.1"/>
</dbReference>
<feature type="binding site" evidence="5 7">
    <location>
        <position position="138"/>
    </location>
    <ligand>
        <name>substrate</name>
    </ligand>
</feature>
<dbReference type="UniPathway" id="UPA00042">
    <property type="reaction ID" value="UER00497"/>
</dbReference>
<dbReference type="EC" id="5.1.1.1" evidence="5"/>
<evidence type="ECO:0000256" key="1">
    <source>
        <dbReference type="ARBA" id="ARBA00000316"/>
    </source>
</evidence>
<dbReference type="Pfam" id="PF00842">
    <property type="entry name" value="Ala_racemase_C"/>
    <property type="match status" value="1"/>
</dbReference>
<keyword evidence="11" id="KW-1185">Reference proteome</keyword>
<name>A0A5E6MGS0_9BACT</name>
<evidence type="ECO:0000256" key="6">
    <source>
        <dbReference type="PIRSR" id="PIRSR600821-50"/>
    </source>
</evidence>
<dbReference type="EMBL" id="CABFVA020000080">
    <property type="protein sequence ID" value="VVM07074.1"/>
    <property type="molecule type" value="Genomic_DNA"/>
</dbReference>
<dbReference type="SMART" id="SM01005">
    <property type="entry name" value="Ala_racemase_C"/>
    <property type="match status" value="1"/>
</dbReference>
<dbReference type="GO" id="GO:0005829">
    <property type="term" value="C:cytosol"/>
    <property type="evidence" value="ECO:0007669"/>
    <property type="project" value="TreeGrafter"/>
</dbReference>
<dbReference type="PANTHER" id="PTHR30511">
    <property type="entry name" value="ALANINE RACEMASE"/>
    <property type="match status" value="1"/>
</dbReference>
<comment type="pathway">
    <text evidence="5">Amino-acid biosynthesis; D-alanine biosynthesis; D-alanine from L-alanine: step 1/1.</text>
</comment>
<keyword evidence="3 5" id="KW-0663">Pyridoxal phosphate</keyword>
<accession>A0A5E6MGS0</accession>
<evidence type="ECO:0000256" key="5">
    <source>
        <dbReference type="HAMAP-Rule" id="MF_01201"/>
    </source>
</evidence>
<dbReference type="CDD" id="cd00430">
    <property type="entry name" value="PLPDE_III_AR"/>
    <property type="match status" value="1"/>
</dbReference>
<dbReference type="InterPro" id="IPR009006">
    <property type="entry name" value="Ala_racemase/Decarboxylase_C"/>
</dbReference>
<comment type="cofactor">
    <cofactor evidence="2 5 6">
        <name>pyridoxal 5'-phosphate</name>
        <dbReference type="ChEBI" id="CHEBI:597326"/>
    </cofactor>
</comment>
<gene>
    <name evidence="10" type="primary">alr</name>
    <name evidence="10" type="ORF">MAMT_01548</name>
</gene>
<evidence type="ECO:0000259" key="9">
    <source>
        <dbReference type="SMART" id="SM01005"/>
    </source>
</evidence>
<evidence type="ECO:0000256" key="3">
    <source>
        <dbReference type="ARBA" id="ARBA00022898"/>
    </source>
</evidence>
<comment type="similarity">
    <text evidence="5">Belongs to the alanine racemase family.</text>
</comment>
<feature type="domain" description="Alanine racemase C-terminal" evidence="9">
    <location>
        <begin position="238"/>
        <end position="366"/>
    </location>
</feature>
<dbReference type="InterPro" id="IPR000821">
    <property type="entry name" value="Ala_racemase"/>
</dbReference>